<evidence type="ECO:0000313" key="2">
    <source>
        <dbReference type="Proteomes" id="UP001062846"/>
    </source>
</evidence>
<gene>
    <name evidence="1" type="ORF">RHMOL_Rhmol03G0154700</name>
</gene>
<organism evidence="1 2">
    <name type="scientific">Rhododendron molle</name>
    <name type="common">Chinese azalea</name>
    <name type="synonym">Azalea mollis</name>
    <dbReference type="NCBI Taxonomy" id="49168"/>
    <lineage>
        <taxon>Eukaryota</taxon>
        <taxon>Viridiplantae</taxon>
        <taxon>Streptophyta</taxon>
        <taxon>Embryophyta</taxon>
        <taxon>Tracheophyta</taxon>
        <taxon>Spermatophyta</taxon>
        <taxon>Magnoliopsida</taxon>
        <taxon>eudicotyledons</taxon>
        <taxon>Gunneridae</taxon>
        <taxon>Pentapetalae</taxon>
        <taxon>asterids</taxon>
        <taxon>Ericales</taxon>
        <taxon>Ericaceae</taxon>
        <taxon>Ericoideae</taxon>
        <taxon>Rhodoreae</taxon>
        <taxon>Rhododendron</taxon>
    </lineage>
</organism>
<evidence type="ECO:0000313" key="1">
    <source>
        <dbReference type="EMBL" id="KAI8564080.1"/>
    </source>
</evidence>
<name>A0ACC0PEK2_RHOML</name>
<dbReference type="Proteomes" id="UP001062846">
    <property type="component" value="Chromosome 3"/>
</dbReference>
<reference evidence="1" key="1">
    <citation type="submission" date="2022-02" db="EMBL/GenBank/DDBJ databases">
        <title>Plant Genome Project.</title>
        <authorList>
            <person name="Zhang R.-G."/>
        </authorList>
    </citation>
    <scope>NUCLEOTIDE SEQUENCE</scope>
    <source>
        <strain evidence="1">AT1</strain>
    </source>
</reference>
<sequence length="61" mass="6902">MVARDGLHFAMELGLEFVIIEGDSQQLVHLVQRRKEDHQVVGVLVADILHLLAGFFNSEFL</sequence>
<keyword evidence="2" id="KW-1185">Reference proteome</keyword>
<proteinExistence type="predicted"/>
<accession>A0ACC0PEK2</accession>
<protein>
    <submittedName>
        <fullName evidence="1">Uncharacterized protein</fullName>
    </submittedName>
</protein>
<dbReference type="EMBL" id="CM046390">
    <property type="protein sequence ID" value="KAI8564080.1"/>
    <property type="molecule type" value="Genomic_DNA"/>
</dbReference>
<comment type="caution">
    <text evidence="1">The sequence shown here is derived from an EMBL/GenBank/DDBJ whole genome shotgun (WGS) entry which is preliminary data.</text>
</comment>